<dbReference type="GO" id="GO:0006508">
    <property type="term" value="P:proteolysis"/>
    <property type="evidence" value="ECO:0007669"/>
    <property type="project" value="UniProtKB-KW"/>
</dbReference>
<evidence type="ECO:0000256" key="5">
    <source>
        <dbReference type="ARBA" id="ARBA00022833"/>
    </source>
</evidence>
<evidence type="ECO:0000256" key="2">
    <source>
        <dbReference type="ARBA" id="ARBA00022670"/>
    </source>
</evidence>
<sequence>MTLDITLTCGMWSQVFSADMYEMVFRKAGPLDANAGMRYRKTILEKGGSVDGLDMLREFLGREPNQEAFLKRKGLL</sequence>
<keyword evidence="10" id="KW-1185">Reference proteome</keyword>
<evidence type="ECO:0000259" key="8">
    <source>
        <dbReference type="Pfam" id="PF01432"/>
    </source>
</evidence>
<dbReference type="InterPro" id="IPR001567">
    <property type="entry name" value="Pept_M3A_M3B_dom"/>
</dbReference>
<name>A0A9Q0S353_9DIPT</name>
<dbReference type="Gene3D" id="1.10.1370.10">
    <property type="entry name" value="Neurolysin, domain 3"/>
    <property type="match status" value="1"/>
</dbReference>
<dbReference type="InterPro" id="IPR045090">
    <property type="entry name" value="Pept_M3A_M3B"/>
</dbReference>
<dbReference type="Proteomes" id="UP001151699">
    <property type="component" value="Chromosome B"/>
</dbReference>
<dbReference type="AlphaFoldDB" id="A0A9Q0S353"/>
<dbReference type="GO" id="GO:0046872">
    <property type="term" value="F:metal ion binding"/>
    <property type="evidence" value="ECO:0007669"/>
    <property type="project" value="UniProtKB-UniRule"/>
</dbReference>
<reference evidence="9" key="1">
    <citation type="submission" date="2022-07" db="EMBL/GenBank/DDBJ databases">
        <authorList>
            <person name="Trinca V."/>
            <person name="Uliana J.V.C."/>
            <person name="Torres T.T."/>
            <person name="Ward R.J."/>
            <person name="Monesi N."/>
        </authorList>
    </citation>
    <scope>NUCLEOTIDE SEQUENCE</scope>
    <source>
        <strain evidence="9">HSMRA1968</strain>
        <tissue evidence="9">Whole embryos</tissue>
    </source>
</reference>
<keyword evidence="6 7" id="KW-0482">Metalloprotease</keyword>
<evidence type="ECO:0000313" key="9">
    <source>
        <dbReference type="EMBL" id="KAJ6641685.1"/>
    </source>
</evidence>
<dbReference type="SUPFAM" id="SSF55486">
    <property type="entry name" value="Metalloproteases ('zincins'), catalytic domain"/>
    <property type="match status" value="1"/>
</dbReference>
<evidence type="ECO:0000313" key="10">
    <source>
        <dbReference type="Proteomes" id="UP001151699"/>
    </source>
</evidence>
<comment type="cofactor">
    <cofactor evidence="7">
        <name>Zn(2+)</name>
        <dbReference type="ChEBI" id="CHEBI:29105"/>
    </cofactor>
    <text evidence="7">Binds 1 zinc ion.</text>
</comment>
<accession>A0A9Q0S353</accession>
<organism evidence="9 10">
    <name type="scientific">Pseudolycoriella hygida</name>
    <dbReference type="NCBI Taxonomy" id="35572"/>
    <lineage>
        <taxon>Eukaryota</taxon>
        <taxon>Metazoa</taxon>
        <taxon>Ecdysozoa</taxon>
        <taxon>Arthropoda</taxon>
        <taxon>Hexapoda</taxon>
        <taxon>Insecta</taxon>
        <taxon>Pterygota</taxon>
        <taxon>Neoptera</taxon>
        <taxon>Endopterygota</taxon>
        <taxon>Diptera</taxon>
        <taxon>Nematocera</taxon>
        <taxon>Sciaroidea</taxon>
        <taxon>Sciaridae</taxon>
        <taxon>Pseudolycoriella</taxon>
    </lineage>
</organism>
<dbReference type="GO" id="GO:0006518">
    <property type="term" value="P:peptide metabolic process"/>
    <property type="evidence" value="ECO:0007669"/>
    <property type="project" value="TreeGrafter"/>
</dbReference>
<evidence type="ECO:0000256" key="4">
    <source>
        <dbReference type="ARBA" id="ARBA00022801"/>
    </source>
</evidence>
<evidence type="ECO:0000256" key="1">
    <source>
        <dbReference type="ARBA" id="ARBA00006040"/>
    </source>
</evidence>
<dbReference type="EMBL" id="WJQU01000002">
    <property type="protein sequence ID" value="KAJ6641685.1"/>
    <property type="molecule type" value="Genomic_DNA"/>
</dbReference>
<gene>
    <name evidence="9" type="primary">Nln</name>
    <name evidence="9" type="ORF">Bhyg_06625</name>
</gene>
<dbReference type="Pfam" id="PF01432">
    <property type="entry name" value="Peptidase_M3"/>
    <property type="match status" value="1"/>
</dbReference>
<dbReference type="GO" id="GO:0005758">
    <property type="term" value="C:mitochondrial intermembrane space"/>
    <property type="evidence" value="ECO:0007669"/>
    <property type="project" value="TreeGrafter"/>
</dbReference>
<dbReference type="GO" id="GO:0004222">
    <property type="term" value="F:metalloendopeptidase activity"/>
    <property type="evidence" value="ECO:0007669"/>
    <property type="project" value="InterPro"/>
</dbReference>
<dbReference type="OrthoDB" id="534666at2759"/>
<feature type="domain" description="Peptidase M3A/M3B catalytic" evidence="8">
    <location>
        <begin position="12"/>
        <end position="74"/>
    </location>
</feature>
<evidence type="ECO:0000256" key="7">
    <source>
        <dbReference type="RuleBase" id="RU003435"/>
    </source>
</evidence>
<keyword evidence="5 7" id="KW-0862">Zinc</keyword>
<dbReference type="InterPro" id="IPR024077">
    <property type="entry name" value="Neurolysin/TOP_dom2"/>
</dbReference>
<evidence type="ECO:0000256" key="3">
    <source>
        <dbReference type="ARBA" id="ARBA00022723"/>
    </source>
</evidence>
<keyword evidence="4 7" id="KW-0378">Hydrolase</keyword>
<comment type="caution">
    <text evidence="9">The sequence shown here is derived from an EMBL/GenBank/DDBJ whole genome shotgun (WGS) entry which is preliminary data.</text>
</comment>
<evidence type="ECO:0000256" key="6">
    <source>
        <dbReference type="ARBA" id="ARBA00023049"/>
    </source>
</evidence>
<keyword evidence="3 7" id="KW-0479">Metal-binding</keyword>
<dbReference type="PANTHER" id="PTHR11804">
    <property type="entry name" value="PROTEASE M3 THIMET OLIGOPEPTIDASE-RELATED"/>
    <property type="match status" value="1"/>
</dbReference>
<protein>
    <submittedName>
        <fullName evidence="9">Neurolysin, mitochondrial</fullName>
    </submittedName>
</protein>
<proteinExistence type="inferred from homology"/>
<dbReference type="PANTHER" id="PTHR11804:SF84">
    <property type="entry name" value="SACCHAROLYSIN"/>
    <property type="match status" value="1"/>
</dbReference>
<comment type="similarity">
    <text evidence="1 7">Belongs to the peptidase M3 family.</text>
</comment>
<keyword evidence="2 7" id="KW-0645">Protease</keyword>